<organism evidence="7 8">
    <name type="scientific">Treponema lecithinolyticum ATCC 700332</name>
    <dbReference type="NCBI Taxonomy" id="1321815"/>
    <lineage>
        <taxon>Bacteria</taxon>
        <taxon>Pseudomonadati</taxon>
        <taxon>Spirochaetota</taxon>
        <taxon>Spirochaetia</taxon>
        <taxon>Spirochaetales</taxon>
        <taxon>Treponemataceae</taxon>
        <taxon>Treponema</taxon>
    </lineage>
</organism>
<feature type="transmembrane region" description="Helical" evidence="6">
    <location>
        <begin position="43"/>
        <end position="68"/>
    </location>
</feature>
<accession>A0ABN0P0X3</accession>
<evidence type="ECO:0000256" key="5">
    <source>
        <dbReference type="ARBA" id="ARBA00023136"/>
    </source>
</evidence>
<comment type="subcellular location">
    <subcellularLocation>
        <location evidence="1">Cell membrane</location>
    </subcellularLocation>
</comment>
<keyword evidence="5 6" id="KW-0472">Membrane</keyword>
<dbReference type="EMBL" id="AWVH01000006">
    <property type="protein sequence ID" value="ERJ94127.1"/>
    <property type="molecule type" value="Genomic_DNA"/>
</dbReference>
<evidence type="ECO:0000256" key="6">
    <source>
        <dbReference type="SAM" id="Phobius"/>
    </source>
</evidence>
<comment type="caution">
    <text evidence="7">The sequence shown here is derived from an EMBL/GenBank/DDBJ whole genome shotgun (WGS) entry which is preliminary data.</text>
</comment>
<dbReference type="Pfam" id="PF04277">
    <property type="entry name" value="OAD_gamma"/>
    <property type="match status" value="1"/>
</dbReference>
<sequence>MYLYFLNKIYISATIGGKRFRMFFIRFYNGGCMTITEMLGQSLILTLLGMGVVFSFLIIMVVVITVASKIIKALKLDRDDASAAAPASAAGGTQTAVVAAIAAAVREKQNN</sequence>
<evidence type="ECO:0000256" key="1">
    <source>
        <dbReference type="ARBA" id="ARBA00004236"/>
    </source>
</evidence>
<keyword evidence="3 6" id="KW-0812">Transmembrane</keyword>
<reference evidence="7 8" key="1">
    <citation type="submission" date="2013-08" db="EMBL/GenBank/DDBJ databases">
        <authorList>
            <person name="Weinstock G."/>
            <person name="Sodergren E."/>
            <person name="Wylie T."/>
            <person name="Fulton L."/>
            <person name="Fulton R."/>
            <person name="Fronick C."/>
            <person name="O'Laughlin M."/>
            <person name="Godfrey J."/>
            <person name="Miner T."/>
            <person name="Herter B."/>
            <person name="Appelbaum E."/>
            <person name="Cordes M."/>
            <person name="Lek S."/>
            <person name="Wollam A."/>
            <person name="Pepin K.H."/>
            <person name="Palsikar V.B."/>
            <person name="Mitreva M."/>
            <person name="Wilson R.K."/>
        </authorList>
    </citation>
    <scope>NUCLEOTIDE SEQUENCE [LARGE SCALE GENOMIC DNA]</scope>
    <source>
        <strain evidence="7 8">ATCC 700332</strain>
    </source>
</reference>
<dbReference type="InterPro" id="IPR005899">
    <property type="entry name" value="Na_pump_deCOase"/>
</dbReference>
<gene>
    <name evidence="7" type="ORF">HMPREF9193_00482</name>
</gene>
<keyword evidence="2" id="KW-1003">Cell membrane</keyword>
<keyword evidence="4 6" id="KW-1133">Transmembrane helix</keyword>
<evidence type="ECO:0000256" key="3">
    <source>
        <dbReference type="ARBA" id="ARBA00022692"/>
    </source>
</evidence>
<keyword evidence="8" id="KW-1185">Reference proteome</keyword>
<evidence type="ECO:0000256" key="4">
    <source>
        <dbReference type="ARBA" id="ARBA00022989"/>
    </source>
</evidence>
<protein>
    <submittedName>
        <fullName evidence="7">Sodium pump decarboxylase, gamma subunit</fullName>
    </submittedName>
</protein>
<evidence type="ECO:0000313" key="7">
    <source>
        <dbReference type="EMBL" id="ERJ94127.1"/>
    </source>
</evidence>
<evidence type="ECO:0000313" key="8">
    <source>
        <dbReference type="Proteomes" id="UP000016649"/>
    </source>
</evidence>
<proteinExistence type="predicted"/>
<dbReference type="Proteomes" id="UP000016649">
    <property type="component" value="Unassembled WGS sequence"/>
</dbReference>
<evidence type="ECO:0000256" key="2">
    <source>
        <dbReference type="ARBA" id="ARBA00022475"/>
    </source>
</evidence>
<dbReference type="NCBIfam" id="TIGR01195">
    <property type="entry name" value="oadG_fam"/>
    <property type="match status" value="1"/>
</dbReference>
<name>A0ABN0P0X3_TRELE</name>